<organism evidence="5 6">
    <name type="scientific">Halanaerobium kushneri</name>
    <dbReference type="NCBI Taxonomy" id="56779"/>
    <lineage>
        <taxon>Bacteria</taxon>
        <taxon>Bacillati</taxon>
        <taxon>Bacillota</taxon>
        <taxon>Clostridia</taxon>
        <taxon>Halanaerobiales</taxon>
        <taxon>Halanaerobiaceae</taxon>
        <taxon>Halanaerobium</taxon>
    </lineage>
</organism>
<dbReference type="GO" id="GO:0016887">
    <property type="term" value="F:ATP hydrolysis activity"/>
    <property type="evidence" value="ECO:0007669"/>
    <property type="project" value="InterPro"/>
</dbReference>
<dbReference type="EMBL" id="FTNC01000014">
    <property type="protein sequence ID" value="SIR13840.1"/>
    <property type="molecule type" value="Genomic_DNA"/>
</dbReference>
<dbReference type="CDD" id="cd03230">
    <property type="entry name" value="ABC_DR_subfamily_A"/>
    <property type="match status" value="1"/>
</dbReference>
<keyword evidence="3 5" id="KW-0067">ATP-binding</keyword>
<dbReference type="PANTHER" id="PTHR42939">
    <property type="entry name" value="ABC TRANSPORTER ATP-BINDING PROTEIN ALBC-RELATED"/>
    <property type="match status" value="1"/>
</dbReference>
<dbReference type="SMART" id="SM00382">
    <property type="entry name" value="AAA"/>
    <property type="match status" value="1"/>
</dbReference>
<name>A0A1N6YH18_9FIRM</name>
<dbReference type="OrthoDB" id="9804819at2"/>
<dbReference type="RefSeq" id="WP_076545358.1">
    <property type="nucleotide sequence ID" value="NZ_FTNC01000014.1"/>
</dbReference>
<dbReference type="GO" id="GO:0005524">
    <property type="term" value="F:ATP binding"/>
    <property type="evidence" value="ECO:0007669"/>
    <property type="project" value="UniProtKB-KW"/>
</dbReference>
<evidence type="ECO:0000256" key="2">
    <source>
        <dbReference type="ARBA" id="ARBA00022741"/>
    </source>
</evidence>
<dbReference type="InterPro" id="IPR051782">
    <property type="entry name" value="ABC_Transporter_VariousFunc"/>
</dbReference>
<evidence type="ECO:0000313" key="5">
    <source>
        <dbReference type="EMBL" id="SIR13840.1"/>
    </source>
</evidence>
<gene>
    <name evidence="5" type="ORF">SAMN05421834_11453</name>
</gene>
<protein>
    <submittedName>
        <fullName evidence="5">ABC-2 type transport system ATP-binding protein</fullName>
    </submittedName>
</protein>
<dbReference type="Pfam" id="PF00005">
    <property type="entry name" value="ABC_tran"/>
    <property type="match status" value="1"/>
</dbReference>
<evidence type="ECO:0000256" key="1">
    <source>
        <dbReference type="ARBA" id="ARBA00022448"/>
    </source>
</evidence>
<feature type="domain" description="ABC transporter" evidence="4">
    <location>
        <begin position="6"/>
        <end position="229"/>
    </location>
</feature>
<sequence length="233" mass="26080">MSENIIEISGVKKKFPGVEALKGIDLNIPAGMITGIVGPNGSGKSTLLKIISGLIVKDSGQIKINRKNKYQHLMQDIAFLPEINHLYKWMTISEMIRFHEEQYSDFSPKKAEELLNFMNLKLDQKINNLSKGMVARLKLVLVLSRSAAVIILDEPLAGIDPASRERILETLIGEFDSDNQSIILATHEIIEAERYLDHVIFIENGKLLLSANADDLRAEKGKSIRELIGEVFE</sequence>
<dbReference type="PRINTS" id="PR01868">
    <property type="entry name" value="ABCEFAMILY"/>
</dbReference>
<dbReference type="STRING" id="56779.SAMN05421834_11453"/>
<evidence type="ECO:0000313" key="6">
    <source>
        <dbReference type="Proteomes" id="UP000185669"/>
    </source>
</evidence>
<keyword evidence="6" id="KW-1185">Reference proteome</keyword>
<evidence type="ECO:0000256" key="3">
    <source>
        <dbReference type="ARBA" id="ARBA00022840"/>
    </source>
</evidence>
<dbReference type="AlphaFoldDB" id="A0A1N6YH18"/>
<dbReference type="InterPro" id="IPR027417">
    <property type="entry name" value="P-loop_NTPase"/>
</dbReference>
<accession>A0A1N6YH18</accession>
<evidence type="ECO:0000259" key="4">
    <source>
        <dbReference type="PROSITE" id="PS50893"/>
    </source>
</evidence>
<keyword evidence="2" id="KW-0547">Nucleotide-binding</keyword>
<keyword evidence="1" id="KW-0813">Transport</keyword>
<proteinExistence type="predicted"/>
<dbReference type="InterPro" id="IPR013283">
    <property type="entry name" value="RLI1"/>
</dbReference>
<dbReference type="Proteomes" id="UP000185669">
    <property type="component" value="Unassembled WGS sequence"/>
</dbReference>
<dbReference type="InterPro" id="IPR003439">
    <property type="entry name" value="ABC_transporter-like_ATP-bd"/>
</dbReference>
<dbReference type="InterPro" id="IPR003593">
    <property type="entry name" value="AAA+_ATPase"/>
</dbReference>
<dbReference type="PANTHER" id="PTHR42939:SF1">
    <property type="entry name" value="ABC TRANSPORTER ATP-BINDING PROTEIN ALBC-RELATED"/>
    <property type="match status" value="1"/>
</dbReference>
<dbReference type="Gene3D" id="3.40.50.300">
    <property type="entry name" value="P-loop containing nucleotide triphosphate hydrolases"/>
    <property type="match status" value="1"/>
</dbReference>
<reference evidence="6" key="1">
    <citation type="submission" date="2017-01" db="EMBL/GenBank/DDBJ databases">
        <authorList>
            <person name="Varghese N."/>
            <person name="Submissions S."/>
        </authorList>
    </citation>
    <scope>NUCLEOTIDE SEQUENCE [LARGE SCALE GENOMIC DNA]</scope>
    <source>
        <strain evidence="6">ATCC 700103</strain>
    </source>
</reference>
<dbReference type="SUPFAM" id="SSF52540">
    <property type="entry name" value="P-loop containing nucleoside triphosphate hydrolases"/>
    <property type="match status" value="1"/>
</dbReference>
<dbReference type="PROSITE" id="PS50893">
    <property type="entry name" value="ABC_TRANSPORTER_2"/>
    <property type="match status" value="1"/>
</dbReference>